<accession>A0A0A9E470</accession>
<dbReference type="EMBL" id="GBRH01207113">
    <property type="protein sequence ID" value="JAD90782.1"/>
    <property type="molecule type" value="Transcribed_RNA"/>
</dbReference>
<reference evidence="1" key="2">
    <citation type="journal article" date="2015" name="Data Brief">
        <title>Shoot transcriptome of the giant reed, Arundo donax.</title>
        <authorList>
            <person name="Barrero R.A."/>
            <person name="Guerrero F.D."/>
            <person name="Moolhuijzen P."/>
            <person name="Goolsby J.A."/>
            <person name="Tidwell J."/>
            <person name="Bellgard S.E."/>
            <person name="Bellgard M.I."/>
        </authorList>
    </citation>
    <scope>NUCLEOTIDE SEQUENCE</scope>
    <source>
        <tissue evidence="1">Shoot tissue taken approximately 20 cm above the soil surface</tissue>
    </source>
</reference>
<dbReference type="AlphaFoldDB" id="A0A0A9E470"/>
<protein>
    <submittedName>
        <fullName evidence="1">Uncharacterized protein</fullName>
    </submittedName>
</protein>
<proteinExistence type="predicted"/>
<evidence type="ECO:0000313" key="1">
    <source>
        <dbReference type="EMBL" id="JAD90782.1"/>
    </source>
</evidence>
<organism evidence="1">
    <name type="scientific">Arundo donax</name>
    <name type="common">Giant reed</name>
    <name type="synonym">Donax arundinaceus</name>
    <dbReference type="NCBI Taxonomy" id="35708"/>
    <lineage>
        <taxon>Eukaryota</taxon>
        <taxon>Viridiplantae</taxon>
        <taxon>Streptophyta</taxon>
        <taxon>Embryophyta</taxon>
        <taxon>Tracheophyta</taxon>
        <taxon>Spermatophyta</taxon>
        <taxon>Magnoliopsida</taxon>
        <taxon>Liliopsida</taxon>
        <taxon>Poales</taxon>
        <taxon>Poaceae</taxon>
        <taxon>PACMAD clade</taxon>
        <taxon>Arundinoideae</taxon>
        <taxon>Arundineae</taxon>
        <taxon>Arundo</taxon>
    </lineage>
</organism>
<name>A0A0A9E470_ARUDO</name>
<sequence>MVPMMDFLNFEKRFSKSYAKRISLPSH</sequence>
<reference evidence="1" key="1">
    <citation type="submission" date="2014-09" db="EMBL/GenBank/DDBJ databases">
        <authorList>
            <person name="Magalhaes I.L.F."/>
            <person name="Oliveira U."/>
            <person name="Santos F.R."/>
            <person name="Vidigal T.H.D.A."/>
            <person name="Brescovit A.D."/>
            <person name="Santos A.J."/>
        </authorList>
    </citation>
    <scope>NUCLEOTIDE SEQUENCE</scope>
    <source>
        <tissue evidence="1">Shoot tissue taken approximately 20 cm above the soil surface</tissue>
    </source>
</reference>